<accession>A0AAV7M993</accession>
<evidence type="ECO:0000256" key="1">
    <source>
        <dbReference type="SAM" id="MobiDB-lite"/>
    </source>
</evidence>
<dbReference type="EMBL" id="JANPWB010000014">
    <property type="protein sequence ID" value="KAJ1097678.1"/>
    <property type="molecule type" value="Genomic_DNA"/>
</dbReference>
<feature type="compositionally biased region" description="Basic and acidic residues" evidence="1">
    <location>
        <begin position="72"/>
        <end position="92"/>
    </location>
</feature>
<keyword evidence="3" id="KW-1185">Reference proteome</keyword>
<name>A0AAV7M993_PLEWA</name>
<organism evidence="2 3">
    <name type="scientific">Pleurodeles waltl</name>
    <name type="common">Iberian ribbed newt</name>
    <dbReference type="NCBI Taxonomy" id="8319"/>
    <lineage>
        <taxon>Eukaryota</taxon>
        <taxon>Metazoa</taxon>
        <taxon>Chordata</taxon>
        <taxon>Craniata</taxon>
        <taxon>Vertebrata</taxon>
        <taxon>Euteleostomi</taxon>
        <taxon>Amphibia</taxon>
        <taxon>Batrachia</taxon>
        <taxon>Caudata</taxon>
        <taxon>Salamandroidea</taxon>
        <taxon>Salamandridae</taxon>
        <taxon>Pleurodelinae</taxon>
        <taxon>Pleurodeles</taxon>
    </lineage>
</organism>
<dbReference type="AlphaFoldDB" id="A0AAV7M993"/>
<feature type="region of interest" description="Disordered" evidence="1">
    <location>
        <begin position="18"/>
        <end position="108"/>
    </location>
</feature>
<sequence length="145" mass="15959">MYVHKSKDTHFFALELTDCDGQVPNPDPSVDAARPTSATNTPEGEGPLTNRQRLPGSKWQRQGLRAFSTVKGRMDRELARKAAGGAKEDSQDSPRSTPIPGLSRRRPGEIRNFYRGAGGALHDIQPRFWRSVATPDVCCVRGGEQ</sequence>
<comment type="caution">
    <text evidence="2">The sequence shown here is derived from an EMBL/GenBank/DDBJ whole genome shotgun (WGS) entry which is preliminary data.</text>
</comment>
<evidence type="ECO:0000313" key="2">
    <source>
        <dbReference type="EMBL" id="KAJ1097678.1"/>
    </source>
</evidence>
<gene>
    <name evidence="2" type="ORF">NDU88_002795</name>
</gene>
<protein>
    <submittedName>
        <fullName evidence="2">Uncharacterized protein</fullName>
    </submittedName>
</protein>
<proteinExistence type="predicted"/>
<reference evidence="2" key="1">
    <citation type="journal article" date="2022" name="bioRxiv">
        <title>Sequencing and chromosome-scale assembly of the giantPleurodeles waltlgenome.</title>
        <authorList>
            <person name="Brown T."/>
            <person name="Elewa A."/>
            <person name="Iarovenko S."/>
            <person name="Subramanian E."/>
            <person name="Araus A.J."/>
            <person name="Petzold A."/>
            <person name="Susuki M."/>
            <person name="Suzuki K.-i.T."/>
            <person name="Hayashi T."/>
            <person name="Toyoda A."/>
            <person name="Oliveira C."/>
            <person name="Osipova E."/>
            <person name="Leigh N.D."/>
            <person name="Simon A."/>
            <person name="Yun M.H."/>
        </authorList>
    </citation>
    <scope>NUCLEOTIDE SEQUENCE</scope>
    <source>
        <strain evidence="2">20211129_DDA</strain>
        <tissue evidence="2">Liver</tissue>
    </source>
</reference>
<dbReference type="Proteomes" id="UP001066276">
    <property type="component" value="Chromosome 10"/>
</dbReference>
<evidence type="ECO:0000313" key="3">
    <source>
        <dbReference type="Proteomes" id="UP001066276"/>
    </source>
</evidence>